<evidence type="ECO:0000313" key="1">
    <source>
        <dbReference type="EMBL" id="MCL7344759.1"/>
    </source>
</evidence>
<name>A0AAE3FMP5_9CREN</name>
<comment type="caution">
    <text evidence="1">The sequence shown here is derived from an EMBL/GenBank/DDBJ whole genome shotgun (WGS) entry which is preliminary data.</text>
</comment>
<sequence length="177" mass="19972">MANPSPKTQIPSQSQNEFKKYTVEMVVVTRLYAPHLSSVEFIKKKEIKEIIECYKKDGGLTEEDLEALTHLDRGFPRDIMCRPYLSVAPISGALREIAPDAIVRGEPIILPKDRIAIEVKTTPKYRMMSEYLEPVRLQFTAIARLPKDLENKPLQLKIGGGSAKGYGLSILTFKPEQ</sequence>
<gene>
    <name evidence="1" type="ORF">TQ35_009340</name>
</gene>
<proteinExistence type="predicted"/>
<accession>A0AAE3FMP5</accession>
<dbReference type="EMBL" id="JZWS02000034">
    <property type="protein sequence ID" value="MCL7344759.1"/>
    <property type="molecule type" value="Genomic_DNA"/>
</dbReference>
<dbReference type="AlphaFoldDB" id="A0AAE3FMP5"/>
<organism evidence="1">
    <name type="scientific">Candidatus Aramenus sulfurataquae</name>
    <dbReference type="NCBI Taxonomy" id="1326980"/>
    <lineage>
        <taxon>Archaea</taxon>
        <taxon>Thermoproteota</taxon>
        <taxon>Thermoprotei</taxon>
        <taxon>Sulfolobales</taxon>
        <taxon>Sulfolobaceae</taxon>
        <taxon>Candidatus Aramenus</taxon>
    </lineage>
</organism>
<protein>
    <submittedName>
        <fullName evidence="1">Uncharacterized protein</fullName>
    </submittedName>
</protein>
<reference evidence="1" key="1">
    <citation type="submission" date="2022-05" db="EMBL/GenBank/DDBJ databases">
        <title>Metagenome Sequencing of an Archaeal-Dominated Microbial Community from a Hot Spring at the Los Azufres Geothermal Field, Mexico.</title>
        <authorList>
            <person name="Marin-Paredes R."/>
            <person name="Martinez-Romero E."/>
            <person name="Servin-Garciduenas L.E."/>
        </authorList>
    </citation>
    <scope>NUCLEOTIDE SEQUENCE</scope>
    <source>
        <strain evidence="1">AZ1-454</strain>
    </source>
</reference>